<gene>
    <name evidence="2" type="ORF">HHI36_006300</name>
</gene>
<feature type="compositionally biased region" description="Basic and acidic residues" evidence="1">
    <location>
        <begin position="8"/>
        <end position="17"/>
    </location>
</feature>
<dbReference type="Proteomes" id="UP001516400">
    <property type="component" value="Unassembled WGS sequence"/>
</dbReference>
<feature type="region of interest" description="Disordered" evidence="1">
    <location>
        <begin position="1"/>
        <end position="110"/>
    </location>
</feature>
<protein>
    <submittedName>
        <fullName evidence="2">Uncharacterized protein</fullName>
    </submittedName>
</protein>
<keyword evidence="3" id="KW-1185">Reference proteome</keyword>
<accession>A0ABD2NWP6</accession>
<dbReference type="EMBL" id="JABFTP020000144">
    <property type="protein sequence ID" value="KAL3283146.1"/>
    <property type="molecule type" value="Genomic_DNA"/>
</dbReference>
<evidence type="ECO:0000313" key="2">
    <source>
        <dbReference type="EMBL" id="KAL3283146.1"/>
    </source>
</evidence>
<comment type="caution">
    <text evidence="2">The sequence shown here is derived from an EMBL/GenBank/DDBJ whole genome shotgun (WGS) entry which is preliminary data.</text>
</comment>
<dbReference type="AlphaFoldDB" id="A0ABD2NWP6"/>
<organism evidence="2 3">
    <name type="scientific">Cryptolaemus montrouzieri</name>
    <dbReference type="NCBI Taxonomy" id="559131"/>
    <lineage>
        <taxon>Eukaryota</taxon>
        <taxon>Metazoa</taxon>
        <taxon>Ecdysozoa</taxon>
        <taxon>Arthropoda</taxon>
        <taxon>Hexapoda</taxon>
        <taxon>Insecta</taxon>
        <taxon>Pterygota</taxon>
        <taxon>Neoptera</taxon>
        <taxon>Endopterygota</taxon>
        <taxon>Coleoptera</taxon>
        <taxon>Polyphaga</taxon>
        <taxon>Cucujiformia</taxon>
        <taxon>Coccinelloidea</taxon>
        <taxon>Coccinellidae</taxon>
        <taxon>Scymninae</taxon>
        <taxon>Scymnini</taxon>
        <taxon>Cryptolaemus</taxon>
    </lineage>
</organism>
<evidence type="ECO:0000256" key="1">
    <source>
        <dbReference type="SAM" id="MobiDB-lite"/>
    </source>
</evidence>
<feature type="compositionally biased region" description="Basic residues" evidence="1">
    <location>
        <begin position="33"/>
        <end position="45"/>
    </location>
</feature>
<reference evidence="2 3" key="1">
    <citation type="journal article" date="2021" name="BMC Biol.">
        <title>Horizontally acquired antibacterial genes associated with adaptive radiation of ladybird beetles.</title>
        <authorList>
            <person name="Li H.S."/>
            <person name="Tang X.F."/>
            <person name="Huang Y.H."/>
            <person name="Xu Z.Y."/>
            <person name="Chen M.L."/>
            <person name="Du X.Y."/>
            <person name="Qiu B.Y."/>
            <person name="Chen P.T."/>
            <person name="Zhang W."/>
            <person name="Slipinski A."/>
            <person name="Escalona H.E."/>
            <person name="Waterhouse R.M."/>
            <person name="Zwick A."/>
            <person name="Pang H."/>
        </authorList>
    </citation>
    <scope>NUCLEOTIDE SEQUENCE [LARGE SCALE GENOMIC DNA]</scope>
    <source>
        <strain evidence="2">SYSU2018</strain>
    </source>
</reference>
<proteinExistence type="predicted"/>
<evidence type="ECO:0000313" key="3">
    <source>
        <dbReference type="Proteomes" id="UP001516400"/>
    </source>
</evidence>
<feature type="compositionally biased region" description="Polar residues" evidence="1">
    <location>
        <begin position="59"/>
        <end position="93"/>
    </location>
</feature>
<sequence length="125" mass="14257">MDNGPHTVNKEELRRITQEAVTRYTDTSWRIYRQNKKSNLKKSKSNNKPSQKNELSFADPTNETTNENDSPNGDTYSQLSKSTKSQNLSGSKNEPNDEECNNSDISNGNFNNYAEVRTAKTYIDK</sequence>
<name>A0ABD2NWP6_9CUCU</name>